<feature type="signal peptide" evidence="12">
    <location>
        <begin position="1"/>
        <end position="19"/>
    </location>
</feature>
<dbReference type="Gene3D" id="2.170.130.10">
    <property type="entry name" value="TonB-dependent receptor, plug domain"/>
    <property type="match status" value="1"/>
</dbReference>
<dbReference type="RefSeq" id="WP_104715804.1">
    <property type="nucleotide sequence ID" value="NZ_PTRA01000007.1"/>
</dbReference>
<dbReference type="SUPFAM" id="SSF56935">
    <property type="entry name" value="Porins"/>
    <property type="match status" value="1"/>
</dbReference>
<dbReference type="OrthoDB" id="9795928at2"/>
<dbReference type="InterPro" id="IPR000531">
    <property type="entry name" value="Beta-barrel_TonB"/>
</dbReference>
<evidence type="ECO:0000256" key="1">
    <source>
        <dbReference type="ARBA" id="ARBA00004571"/>
    </source>
</evidence>
<dbReference type="GO" id="GO:0044718">
    <property type="term" value="P:siderophore transmembrane transport"/>
    <property type="evidence" value="ECO:0007669"/>
    <property type="project" value="TreeGrafter"/>
</dbReference>
<dbReference type="InterPro" id="IPR036942">
    <property type="entry name" value="Beta-barrel_TonB_sf"/>
</dbReference>
<gene>
    <name evidence="15" type="ORF">C5O19_23390</name>
</gene>
<keyword evidence="2 10" id="KW-0813">Transport</keyword>
<dbReference type="Gene3D" id="2.40.170.20">
    <property type="entry name" value="TonB-dependent receptor, beta-barrel domain"/>
    <property type="match status" value="1"/>
</dbReference>
<keyword evidence="4 10" id="KW-0812">Transmembrane</keyword>
<comment type="similarity">
    <text evidence="10 11">Belongs to the TonB-dependent receptor family.</text>
</comment>
<keyword evidence="6 11" id="KW-0798">TonB box</keyword>
<evidence type="ECO:0000256" key="6">
    <source>
        <dbReference type="ARBA" id="ARBA00023077"/>
    </source>
</evidence>
<dbReference type="EMBL" id="PTRA01000007">
    <property type="protein sequence ID" value="PQA54112.1"/>
    <property type="molecule type" value="Genomic_DNA"/>
</dbReference>
<name>A0A2S7IFW2_9BACT</name>
<keyword evidence="8 15" id="KW-0675">Receptor</keyword>
<dbReference type="Pfam" id="PF13715">
    <property type="entry name" value="CarbopepD_reg_2"/>
    <property type="match status" value="1"/>
</dbReference>
<keyword evidence="9 10" id="KW-0998">Cell outer membrane</keyword>
<evidence type="ECO:0000313" key="15">
    <source>
        <dbReference type="EMBL" id="PQA54112.1"/>
    </source>
</evidence>
<dbReference type="InterPro" id="IPR039426">
    <property type="entry name" value="TonB-dep_rcpt-like"/>
</dbReference>
<evidence type="ECO:0000256" key="10">
    <source>
        <dbReference type="PROSITE-ProRule" id="PRU01360"/>
    </source>
</evidence>
<evidence type="ECO:0000256" key="4">
    <source>
        <dbReference type="ARBA" id="ARBA00022692"/>
    </source>
</evidence>
<dbReference type="InterPro" id="IPR012910">
    <property type="entry name" value="Plug_dom"/>
</dbReference>
<evidence type="ECO:0000256" key="2">
    <source>
        <dbReference type="ARBA" id="ARBA00022448"/>
    </source>
</evidence>
<dbReference type="InterPro" id="IPR037066">
    <property type="entry name" value="Plug_dom_sf"/>
</dbReference>
<dbReference type="PANTHER" id="PTHR30069">
    <property type="entry name" value="TONB-DEPENDENT OUTER MEMBRANE RECEPTOR"/>
    <property type="match status" value="1"/>
</dbReference>
<dbReference type="AlphaFoldDB" id="A0A2S7IFW2"/>
<evidence type="ECO:0000313" key="16">
    <source>
        <dbReference type="Proteomes" id="UP000239590"/>
    </source>
</evidence>
<feature type="domain" description="TonB-dependent receptor plug" evidence="14">
    <location>
        <begin position="121"/>
        <end position="221"/>
    </location>
</feature>
<accession>A0A2S7IFW2</accession>
<dbReference type="Proteomes" id="UP000239590">
    <property type="component" value="Unassembled WGS sequence"/>
</dbReference>
<dbReference type="PANTHER" id="PTHR30069:SF29">
    <property type="entry name" value="HEMOGLOBIN AND HEMOGLOBIN-HAPTOGLOBIN-BINDING PROTEIN 1-RELATED"/>
    <property type="match status" value="1"/>
</dbReference>
<evidence type="ECO:0000256" key="3">
    <source>
        <dbReference type="ARBA" id="ARBA00022452"/>
    </source>
</evidence>
<feature type="chain" id="PRO_5015454098" evidence="12">
    <location>
        <begin position="20"/>
        <end position="770"/>
    </location>
</feature>
<evidence type="ECO:0000256" key="11">
    <source>
        <dbReference type="RuleBase" id="RU003357"/>
    </source>
</evidence>
<feature type="domain" description="TonB-dependent receptor-like beta-barrel" evidence="13">
    <location>
        <begin position="353"/>
        <end position="738"/>
    </location>
</feature>
<dbReference type="Pfam" id="PF00593">
    <property type="entry name" value="TonB_dep_Rec_b-barrel"/>
    <property type="match status" value="1"/>
</dbReference>
<evidence type="ECO:0000256" key="7">
    <source>
        <dbReference type="ARBA" id="ARBA00023136"/>
    </source>
</evidence>
<dbReference type="SUPFAM" id="SSF49464">
    <property type="entry name" value="Carboxypeptidase regulatory domain-like"/>
    <property type="match status" value="1"/>
</dbReference>
<dbReference type="GO" id="GO:0015344">
    <property type="term" value="F:siderophore uptake transmembrane transporter activity"/>
    <property type="evidence" value="ECO:0007669"/>
    <property type="project" value="TreeGrafter"/>
</dbReference>
<keyword evidence="16" id="KW-1185">Reference proteome</keyword>
<keyword evidence="5 12" id="KW-0732">Signal</keyword>
<evidence type="ECO:0000256" key="12">
    <source>
        <dbReference type="SAM" id="SignalP"/>
    </source>
</evidence>
<evidence type="ECO:0000259" key="14">
    <source>
        <dbReference type="Pfam" id="PF07715"/>
    </source>
</evidence>
<comment type="subcellular location">
    <subcellularLocation>
        <location evidence="1 10">Cell outer membrane</location>
        <topology evidence="1 10">Multi-pass membrane protein</topology>
    </subcellularLocation>
</comment>
<protein>
    <submittedName>
        <fullName evidence="15">TonB-dependent receptor</fullName>
    </submittedName>
</protein>
<comment type="caution">
    <text evidence="15">The sequence shown here is derived from an EMBL/GenBank/DDBJ whole genome shotgun (WGS) entry which is preliminary data.</text>
</comment>
<dbReference type="Gene3D" id="2.60.40.1120">
    <property type="entry name" value="Carboxypeptidase-like, regulatory domain"/>
    <property type="match status" value="1"/>
</dbReference>
<keyword evidence="3 10" id="KW-1134">Transmembrane beta strand</keyword>
<evidence type="ECO:0000256" key="8">
    <source>
        <dbReference type="ARBA" id="ARBA00023170"/>
    </source>
</evidence>
<sequence>MIRWLIGIGLLLMSSGLQAQNCSCTLRGEVHDRQTGQPVAGAVIWLPQAQRQTQTNAAGRYELRNLCQGQYRLICQVLGYQSDTLSIELRHEELEQDLHLQEEDVHLQNVTITAQRLESSLLTRSTIEGSALDQTRGQTLSDALKNVTGVTSLQTGSSIGKPIIHGMHSNRVLILNNGIRQEGQQWGSEHAPEIDPFVAKRLTVVKGAAGVRYGPEALAGVVLVEPEPLPQQPDFQGELNLVGFSNGRQGVGSLQLQGGLGVIPGLAWRLQGTLKRGGNLRTPGYFLANTGISERNYSVTLGYRRGNWQLEGFMSQFSTELGIFSGSHIGSVSDLENVLKNGEPFIKSGFSYQINRPFQDVSHTLQKLKISYAPAQRGLWSLTLARQINQRAEYDLHRPRNDSLANLNRPELNFKLTSYNADLVWEHPAIAKKITGSAGLSLSYQRNLVYGRPLIPNFRQLTTGFFWLEKYTHQDWELEAGVRYDFRYQRITLFPSRGVRTYKHLQFGNASGSLGVLRRLGSHWSMRLNGGMAWRPPNVNELYSAGVHHGAAAYEEGEASLKPETAFNLDYTTEYTGKRLRAEVSVYRNYIQNFIYLKPQSEPILTIRGAFPYFKYTQVDAVFQGIDASFTYLITKQLSWQTKYAVVRAKDVEHEARLVQIPPDRLENSLRLQPEKAVLGLTNVFVEAGHSYVAKQIRAPENGDFAPPPAAYWLWNAAMGGSIPIHRHPLQLSLSVSNAFNTRYRDYLNRFRYYADDQGRNLSLRAKWIF</sequence>
<evidence type="ECO:0000256" key="9">
    <source>
        <dbReference type="ARBA" id="ARBA00023237"/>
    </source>
</evidence>
<dbReference type="Pfam" id="PF07715">
    <property type="entry name" value="Plug"/>
    <property type="match status" value="1"/>
</dbReference>
<evidence type="ECO:0000256" key="5">
    <source>
        <dbReference type="ARBA" id="ARBA00022729"/>
    </source>
</evidence>
<dbReference type="PROSITE" id="PS52016">
    <property type="entry name" value="TONB_DEPENDENT_REC_3"/>
    <property type="match status" value="1"/>
</dbReference>
<proteinExistence type="inferred from homology"/>
<evidence type="ECO:0000259" key="13">
    <source>
        <dbReference type="Pfam" id="PF00593"/>
    </source>
</evidence>
<organism evidence="15 16">
    <name type="scientific">Siphonobacter curvatus</name>
    <dbReference type="NCBI Taxonomy" id="2094562"/>
    <lineage>
        <taxon>Bacteria</taxon>
        <taxon>Pseudomonadati</taxon>
        <taxon>Bacteroidota</taxon>
        <taxon>Cytophagia</taxon>
        <taxon>Cytophagales</taxon>
        <taxon>Cytophagaceae</taxon>
        <taxon>Siphonobacter</taxon>
    </lineage>
</organism>
<reference evidence="16" key="1">
    <citation type="submission" date="2018-02" db="EMBL/GenBank/DDBJ databases">
        <title>Genome sequencing of Solimonas sp. HR-BB.</title>
        <authorList>
            <person name="Lee Y."/>
            <person name="Jeon C.O."/>
        </authorList>
    </citation>
    <scope>NUCLEOTIDE SEQUENCE [LARGE SCALE GENOMIC DNA]</scope>
    <source>
        <strain evidence="16">HR-U</strain>
    </source>
</reference>
<dbReference type="GO" id="GO:0009279">
    <property type="term" value="C:cell outer membrane"/>
    <property type="evidence" value="ECO:0007669"/>
    <property type="project" value="UniProtKB-SubCell"/>
</dbReference>
<dbReference type="InterPro" id="IPR008969">
    <property type="entry name" value="CarboxyPept-like_regulatory"/>
</dbReference>
<keyword evidence="7 10" id="KW-0472">Membrane</keyword>